<evidence type="ECO:0000313" key="2">
    <source>
        <dbReference type="EMBL" id="VAX23745.1"/>
    </source>
</evidence>
<dbReference type="AlphaFoldDB" id="A0A3B1CWZ0"/>
<evidence type="ECO:0000259" key="1">
    <source>
        <dbReference type="Pfam" id="PF13439"/>
    </source>
</evidence>
<accession>A0A3B1CWZ0</accession>
<organism evidence="2">
    <name type="scientific">hydrothermal vent metagenome</name>
    <dbReference type="NCBI Taxonomy" id="652676"/>
    <lineage>
        <taxon>unclassified sequences</taxon>
        <taxon>metagenomes</taxon>
        <taxon>ecological metagenomes</taxon>
    </lineage>
</organism>
<protein>
    <recommendedName>
        <fullName evidence="1">Glycosyltransferase subfamily 4-like N-terminal domain-containing protein</fullName>
    </recommendedName>
</protein>
<dbReference type="PANTHER" id="PTHR12526">
    <property type="entry name" value="GLYCOSYLTRANSFERASE"/>
    <property type="match status" value="1"/>
</dbReference>
<dbReference type="Gene3D" id="3.40.50.2000">
    <property type="entry name" value="Glycogen Phosphorylase B"/>
    <property type="match status" value="2"/>
</dbReference>
<gene>
    <name evidence="2" type="ORF">MNBD_NITROSPINAE02-1788</name>
</gene>
<feature type="domain" description="Glycosyltransferase subfamily 4-like N-terminal" evidence="1">
    <location>
        <begin position="2"/>
        <end position="156"/>
    </location>
</feature>
<dbReference type="InterPro" id="IPR028098">
    <property type="entry name" value="Glyco_trans_4-like_N"/>
</dbReference>
<proteinExistence type="predicted"/>
<dbReference type="PANTHER" id="PTHR12526:SF638">
    <property type="entry name" value="SPORE COAT PROTEIN SA"/>
    <property type="match status" value="1"/>
</dbReference>
<dbReference type="GO" id="GO:0016757">
    <property type="term" value="F:glycosyltransferase activity"/>
    <property type="evidence" value="ECO:0007669"/>
    <property type="project" value="TreeGrafter"/>
</dbReference>
<dbReference type="Pfam" id="PF13439">
    <property type="entry name" value="Glyco_transf_4"/>
    <property type="match status" value="1"/>
</dbReference>
<reference evidence="2" key="1">
    <citation type="submission" date="2018-06" db="EMBL/GenBank/DDBJ databases">
        <authorList>
            <person name="Zhirakovskaya E."/>
        </authorList>
    </citation>
    <scope>NUCLEOTIDE SEQUENCE</scope>
</reference>
<dbReference type="EMBL" id="UOGE01000089">
    <property type="protein sequence ID" value="VAX23745.1"/>
    <property type="molecule type" value="Genomic_DNA"/>
</dbReference>
<sequence>MAQLANGLLKAGFDVTVFVMYPGGPYRDTLEKAGIKIVSLEKRGRWDIAGFLCRLVRETRKENPEIFHSYLSTQNVIAVILKPFLGDAKIVWGIRSAFMDLSRYDLLFRFSFRLEKYLSPLADLIITNSRSGRKMMIENGYHGENLITIPNGIDTKSFYPGREAGLALRKKWGADKNSKIIGVVGRIDPMKDHATFIQAAAMLVAKMDNVRFIFAGSGATEYVAKMRSLAEEMKLSRHLVWAGDMEDMRAVYNALDINVLSSYGEGFSNALGEAMACGVPCVVTDVGDLAWIVGDTGIVVAPKNPTMLSSAILRMLDKPDDEIMNSGKLARERIEKMFDIKTLTQNTTKALEKLL</sequence>
<dbReference type="Pfam" id="PF13692">
    <property type="entry name" value="Glyco_trans_1_4"/>
    <property type="match status" value="1"/>
</dbReference>
<name>A0A3B1CWZ0_9ZZZZ</name>
<dbReference type="SUPFAM" id="SSF53756">
    <property type="entry name" value="UDP-Glycosyltransferase/glycogen phosphorylase"/>
    <property type="match status" value="1"/>
</dbReference>